<dbReference type="AlphaFoldDB" id="A0A427B2C3"/>
<gene>
    <name evidence="2" type="ORF">B296_00019623</name>
</gene>
<feature type="region of interest" description="Disordered" evidence="1">
    <location>
        <begin position="1"/>
        <end position="26"/>
    </location>
</feature>
<feature type="compositionally biased region" description="Polar residues" evidence="1">
    <location>
        <begin position="14"/>
        <end position="26"/>
    </location>
</feature>
<accession>A0A427B2C3</accession>
<evidence type="ECO:0000313" key="3">
    <source>
        <dbReference type="Proteomes" id="UP000287651"/>
    </source>
</evidence>
<dbReference type="Proteomes" id="UP000287651">
    <property type="component" value="Unassembled WGS sequence"/>
</dbReference>
<evidence type="ECO:0000256" key="1">
    <source>
        <dbReference type="SAM" id="MobiDB-lite"/>
    </source>
</evidence>
<evidence type="ECO:0000313" key="2">
    <source>
        <dbReference type="EMBL" id="RRT82624.1"/>
    </source>
</evidence>
<organism evidence="2 3">
    <name type="scientific">Ensete ventricosum</name>
    <name type="common">Abyssinian banana</name>
    <name type="synonym">Musa ensete</name>
    <dbReference type="NCBI Taxonomy" id="4639"/>
    <lineage>
        <taxon>Eukaryota</taxon>
        <taxon>Viridiplantae</taxon>
        <taxon>Streptophyta</taxon>
        <taxon>Embryophyta</taxon>
        <taxon>Tracheophyta</taxon>
        <taxon>Spermatophyta</taxon>
        <taxon>Magnoliopsida</taxon>
        <taxon>Liliopsida</taxon>
        <taxon>Zingiberales</taxon>
        <taxon>Musaceae</taxon>
        <taxon>Ensete</taxon>
    </lineage>
</organism>
<protein>
    <submittedName>
        <fullName evidence="2">Uncharacterized protein</fullName>
    </submittedName>
</protein>
<proteinExistence type="predicted"/>
<reference evidence="2 3" key="1">
    <citation type="journal article" date="2014" name="Agronomy (Basel)">
        <title>A Draft Genome Sequence for Ensete ventricosum, the Drought-Tolerant Tree Against Hunger.</title>
        <authorList>
            <person name="Harrison J."/>
            <person name="Moore K.A."/>
            <person name="Paszkiewicz K."/>
            <person name="Jones T."/>
            <person name="Grant M."/>
            <person name="Ambacheew D."/>
            <person name="Muzemil S."/>
            <person name="Studholme D.J."/>
        </authorList>
    </citation>
    <scope>NUCLEOTIDE SEQUENCE [LARGE SCALE GENOMIC DNA]</scope>
</reference>
<dbReference type="EMBL" id="AMZH03000656">
    <property type="protein sequence ID" value="RRT82624.1"/>
    <property type="molecule type" value="Genomic_DNA"/>
</dbReference>
<name>A0A427B2C3_ENSVE</name>
<comment type="caution">
    <text evidence="2">The sequence shown here is derived from an EMBL/GenBank/DDBJ whole genome shotgun (WGS) entry which is preliminary data.</text>
</comment>
<sequence length="184" mass="21065">MHSPRETYPLSDAATHTTVKQMQTDDSYCERLREREREKEQHTNNTPLGFSTKSRVQQYFAQIYNKTKESSLYGTAAAVTALKQSMYDRRRMDTMDESSEVKPVLIRVVSSDGLGGLKKVFDLGLIKVWIALVDELIEKLDAFPYAHLPLLQLPILFLLPVGLCVPINHINVRINFKCFDKDES</sequence>